<dbReference type="Pfam" id="PF08281">
    <property type="entry name" value="Sigma70_r4_2"/>
    <property type="match status" value="1"/>
</dbReference>
<dbReference type="Proteomes" id="UP000181917">
    <property type="component" value="Unassembled WGS sequence"/>
</dbReference>
<dbReference type="AlphaFoldDB" id="A0A1H1EBN7"/>
<dbReference type="Gene3D" id="1.10.1740.10">
    <property type="match status" value="1"/>
</dbReference>
<protein>
    <submittedName>
        <fullName evidence="7">RNA polymerase sigma factor, sigma-70 family</fullName>
    </submittedName>
</protein>
<dbReference type="InterPro" id="IPR013325">
    <property type="entry name" value="RNA_pol_sigma_r2"/>
</dbReference>
<evidence type="ECO:0000259" key="6">
    <source>
        <dbReference type="Pfam" id="PF08281"/>
    </source>
</evidence>
<reference evidence="7 8" key="1">
    <citation type="submission" date="2016-10" db="EMBL/GenBank/DDBJ databases">
        <authorList>
            <person name="de Groot N.N."/>
        </authorList>
    </citation>
    <scope>NUCLEOTIDE SEQUENCE [LARGE SCALE GENOMIC DNA]</scope>
    <source>
        <strain evidence="7 8">DSM 20117</strain>
    </source>
</reference>
<name>A0A1H1EBN7_9MICC</name>
<dbReference type="InterPro" id="IPR036388">
    <property type="entry name" value="WH-like_DNA-bd_sf"/>
</dbReference>
<dbReference type="InterPro" id="IPR007627">
    <property type="entry name" value="RNA_pol_sigma70_r2"/>
</dbReference>
<sequence>MKPFEQLVTEHGAMVLRVCRAVLGPDEAEDAWSETFLSALKAYPELPEAANTEAWLVTIAHRKAIDVTRKRARNPVPVEELPERPSADPPEADQDLWDAVKSLPDRQREAIAYHYLAGLPHREVAAITGSTPEAVRRAASDGIKNLRRIYLAPDAASVAPVPVPVGSVPASTCISVPKGGAR</sequence>
<dbReference type="RefSeq" id="WP_083339755.1">
    <property type="nucleotide sequence ID" value="NZ_CP018863.1"/>
</dbReference>
<dbReference type="PANTHER" id="PTHR43133:SF51">
    <property type="entry name" value="RNA POLYMERASE SIGMA FACTOR"/>
    <property type="match status" value="1"/>
</dbReference>
<organism evidence="7 8">
    <name type="scientific">Crystallibacter crystallopoietes</name>
    <dbReference type="NCBI Taxonomy" id="37928"/>
    <lineage>
        <taxon>Bacteria</taxon>
        <taxon>Bacillati</taxon>
        <taxon>Actinomycetota</taxon>
        <taxon>Actinomycetes</taxon>
        <taxon>Micrococcales</taxon>
        <taxon>Micrococcaceae</taxon>
        <taxon>Crystallibacter</taxon>
    </lineage>
</organism>
<evidence type="ECO:0000256" key="3">
    <source>
        <dbReference type="ARBA" id="ARBA00023082"/>
    </source>
</evidence>
<evidence type="ECO:0000256" key="1">
    <source>
        <dbReference type="ARBA" id="ARBA00010641"/>
    </source>
</evidence>
<evidence type="ECO:0000259" key="5">
    <source>
        <dbReference type="Pfam" id="PF04542"/>
    </source>
</evidence>
<evidence type="ECO:0000313" key="7">
    <source>
        <dbReference type="EMBL" id="SDQ85960.1"/>
    </source>
</evidence>
<dbReference type="SUPFAM" id="SSF88946">
    <property type="entry name" value="Sigma2 domain of RNA polymerase sigma factors"/>
    <property type="match status" value="1"/>
</dbReference>
<dbReference type="SUPFAM" id="SSF88659">
    <property type="entry name" value="Sigma3 and sigma4 domains of RNA polymerase sigma factors"/>
    <property type="match status" value="1"/>
</dbReference>
<gene>
    <name evidence="7" type="ORF">SAMN04489742_2849</name>
</gene>
<dbReference type="Pfam" id="PF04542">
    <property type="entry name" value="Sigma70_r2"/>
    <property type="match status" value="1"/>
</dbReference>
<dbReference type="InterPro" id="IPR014284">
    <property type="entry name" value="RNA_pol_sigma-70_dom"/>
</dbReference>
<keyword evidence="4" id="KW-0804">Transcription</keyword>
<evidence type="ECO:0000313" key="8">
    <source>
        <dbReference type="Proteomes" id="UP000181917"/>
    </source>
</evidence>
<evidence type="ECO:0000256" key="2">
    <source>
        <dbReference type="ARBA" id="ARBA00023015"/>
    </source>
</evidence>
<keyword evidence="2" id="KW-0805">Transcription regulation</keyword>
<dbReference type="InterPro" id="IPR013324">
    <property type="entry name" value="RNA_pol_sigma_r3/r4-like"/>
</dbReference>
<keyword evidence="3" id="KW-0731">Sigma factor</keyword>
<proteinExistence type="inferred from homology"/>
<dbReference type="CDD" id="cd06171">
    <property type="entry name" value="Sigma70_r4"/>
    <property type="match status" value="1"/>
</dbReference>
<dbReference type="InterPro" id="IPR013249">
    <property type="entry name" value="RNA_pol_sigma70_r4_t2"/>
</dbReference>
<feature type="domain" description="RNA polymerase sigma factor 70 region 4 type 2" evidence="6">
    <location>
        <begin position="94"/>
        <end position="145"/>
    </location>
</feature>
<dbReference type="STRING" id="37928.SAMN04489742_2849"/>
<dbReference type="EMBL" id="FNKH01000002">
    <property type="protein sequence ID" value="SDQ85960.1"/>
    <property type="molecule type" value="Genomic_DNA"/>
</dbReference>
<feature type="domain" description="RNA polymerase sigma-70 region 2" evidence="5">
    <location>
        <begin position="7"/>
        <end position="73"/>
    </location>
</feature>
<keyword evidence="8" id="KW-1185">Reference proteome</keyword>
<accession>A0A1H1EBN7</accession>
<dbReference type="NCBIfam" id="TIGR02937">
    <property type="entry name" value="sigma70-ECF"/>
    <property type="match status" value="1"/>
</dbReference>
<dbReference type="InterPro" id="IPR039425">
    <property type="entry name" value="RNA_pol_sigma-70-like"/>
</dbReference>
<dbReference type="GO" id="GO:0016987">
    <property type="term" value="F:sigma factor activity"/>
    <property type="evidence" value="ECO:0007669"/>
    <property type="project" value="UniProtKB-KW"/>
</dbReference>
<dbReference type="PANTHER" id="PTHR43133">
    <property type="entry name" value="RNA POLYMERASE ECF-TYPE SIGMA FACTO"/>
    <property type="match status" value="1"/>
</dbReference>
<dbReference type="GO" id="GO:0003677">
    <property type="term" value="F:DNA binding"/>
    <property type="evidence" value="ECO:0007669"/>
    <property type="project" value="InterPro"/>
</dbReference>
<evidence type="ECO:0000256" key="4">
    <source>
        <dbReference type="ARBA" id="ARBA00023163"/>
    </source>
</evidence>
<dbReference type="OrthoDB" id="9803203at2"/>
<dbReference type="GO" id="GO:0006352">
    <property type="term" value="P:DNA-templated transcription initiation"/>
    <property type="evidence" value="ECO:0007669"/>
    <property type="project" value="InterPro"/>
</dbReference>
<comment type="similarity">
    <text evidence="1">Belongs to the sigma-70 factor family. ECF subfamily.</text>
</comment>
<dbReference type="Gene3D" id="1.10.10.10">
    <property type="entry name" value="Winged helix-like DNA-binding domain superfamily/Winged helix DNA-binding domain"/>
    <property type="match status" value="1"/>
</dbReference>